<evidence type="ECO:0000256" key="1">
    <source>
        <dbReference type="ARBA" id="ARBA00007920"/>
    </source>
</evidence>
<dbReference type="SUPFAM" id="SSF53474">
    <property type="entry name" value="alpha/beta-Hydrolases"/>
    <property type="match status" value="1"/>
</dbReference>
<proteinExistence type="inferred from homology"/>
<dbReference type="OMA" id="DWIKIPV"/>
<dbReference type="eggNOG" id="KOG4372">
    <property type="taxonomic scope" value="Eukaryota"/>
</dbReference>
<dbReference type="PANTHER" id="PTHR12482:SF24">
    <property type="entry name" value="LIPID DROPLET PHOSPHOLIPASE 1"/>
    <property type="match status" value="1"/>
</dbReference>
<evidence type="ECO:0000256" key="2">
    <source>
        <dbReference type="ARBA" id="ARBA00022963"/>
    </source>
</evidence>
<keyword evidence="7" id="KW-1185">Reference proteome</keyword>
<dbReference type="GO" id="GO:0016042">
    <property type="term" value="P:lipid catabolic process"/>
    <property type="evidence" value="ECO:0007669"/>
    <property type="project" value="UniProtKB-KW"/>
</dbReference>
<dbReference type="GO" id="GO:0004622">
    <property type="term" value="F:phosphatidylcholine lysophospholipase activity"/>
    <property type="evidence" value="ECO:0007669"/>
    <property type="project" value="TreeGrafter"/>
</dbReference>
<dbReference type="HOGENOM" id="CLU_027968_2_0_1"/>
<dbReference type="OrthoDB" id="273452at2759"/>
<protein>
    <recommendedName>
        <fullName evidence="5">DUF676 domain-containing protein</fullName>
    </recommendedName>
</protein>
<dbReference type="EMBL" id="CH981529">
    <property type="protein sequence ID" value="EDK46290.1"/>
    <property type="molecule type" value="Genomic_DNA"/>
</dbReference>
<keyword evidence="4" id="KW-1133">Transmembrane helix</keyword>
<organism evidence="6 7">
    <name type="scientific">Lodderomyces elongisporus (strain ATCC 11503 / CBS 2605 / JCM 1781 / NBRC 1676 / NRRL YB-4239)</name>
    <name type="common">Yeast</name>
    <name type="synonym">Saccharomyces elongisporus</name>
    <dbReference type="NCBI Taxonomy" id="379508"/>
    <lineage>
        <taxon>Eukaryota</taxon>
        <taxon>Fungi</taxon>
        <taxon>Dikarya</taxon>
        <taxon>Ascomycota</taxon>
        <taxon>Saccharomycotina</taxon>
        <taxon>Pichiomycetes</taxon>
        <taxon>Debaryomycetaceae</taxon>
        <taxon>Candida/Lodderomyces clade</taxon>
        <taxon>Lodderomyces</taxon>
    </lineage>
</organism>
<dbReference type="PANTHER" id="PTHR12482">
    <property type="entry name" value="LIPASE ROG1-RELATED-RELATED"/>
    <property type="match status" value="1"/>
</dbReference>
<dbReference type="VEuPathDB" id="FungiDB:LELG_04471"/>
<dbReference type="InterPro" id="IPR029058">
    <property type="entry name" value="AB_hydrolase_fold"/>
</dbReference>
<dbReference type="GO" id="GO:0047372">
    <property type="term" value="F:monoacylglycerol lipase activity"/>
    <property type="evidence" value="ECO:0007669"/>
    <property type="project" value="TreeGrafter"/>
</dbReference>
<name>A5E4D2_LODEL</name>
<dbReference type="KEGG" id="lel:PVL30_004190"/>
<dbReference type="InterPro" id="IPR044294">
    <property type="entry name" value="Lipase-like"/>
</dbReference>
<dbReference type="InParanoid" id="A5E4D2"/>
<evidence type="ECO:0000313" key="6">
    <source>
        <dbReference type="EMBL" id="EDK46290.1"/>
    </source>
</evidence>
<gene>
    <name evidence="6" type="ORF">LELG_04471</name>
</gene>
<keyword evidence="4" id="KW-0812">Transmembrane</keyword>
<feature type="compositionally biased region" description="Acidic residues" evidence="3">
    <location>
        <begin position="424"/>
        <end position="435"/>
    </location>
</feature>
<sequence>MSSFNSSNSNNNNEYEYKYKNKNNNHSAIDDANSHEKSTHLFVLIHGLWGTPKHMSTIEDFIKESINDEVTKDQIITLKPSCFGFWKTYDGLDLNAKKIIQEMFYEIESLKQKNKLIVKRISFIGYSLGGLFSRYIIGLLNEIGFFELVEPVFFCTFATPHLGIHFFRNNFFDTIANNLGPYMFGKSGGQLFIADHEKILVAMADPQQKYMQGLRKFKKHILMANIKNDRTVAFFTSYITSYSPFDELDKIKVKYLKNLPHSEIATKSVRPKFVDLTRSRKIEPNDAKSFIGNLQEETPVFRRYKIVKFCFLVLICCFVVPFWIPFVLITSSIVSIYSYIKVKVHSIPDIKSHWERASDYLYGGDAIDLDDAKAGQERRERRNRLVKHESFKGDTSQLAENTMEGIMYAEEKFGSGKRSAGADISDEENEDEKDEEYEIEAKAGDIDEKTCSSDISNRTNENGEFIRNIGNVGNVNGTKLNPKLINLDYQLHDEKMNEHLSTLQEYDRFILFKDEAKLELDEDRAFIERSLNLLNWIKIPVFLDVWNAHDGIVSRRGVKSNPKGAATIGLWASILRNYLREQTEPPEGKS</sequence>
<dbReference type="GO" id="GO:0005811">
    <property type="term" value="C:lipid droplet"/>
    <property type="evidence" value="ECO:0007669"/>
    <property type="project" value="TreeGrafter"/>
</dbReference>
<feature type="region of interest" description="Disordered" evidence="3">
    <location>
        <begin position="416"/>
        <end position="435"/>
    </location>
</feature>
<reference evidence="6 7" key="1">
    <citation type="journal article" date="2009" name="Nature">
        <title>Evolution of pathogenicity and sexual reproduction in eight Candida genomes.</title>
        <authorList>
            <person name="Butler G."/>
            <person name="Rasmussen M.D."/>
            <person name="Lin M.F."/>
            <person name="Santos M.A."/>
            <person name="Sakthikumar S."/>
            <person name="Munro C.A."/>
            <person name="Rheinbay E."/>
            <person name="Grabherr M."/>
            <person name="Forche A."/>
            <person name="Reedy J.L."/>
            <person name="Agrafioti I."/>
            <person name="Arnaud M.B."/>
            <person name="Bates S."/>
            <person name="Brown A.J."/>
            <person name="Brunke S."/>
            <person name="Costanzo M.C."/>
            <person name="Fitzpatrick D.A."/>
            <person name="de Groot P.W."/>
            <person name="Harris D."/>
            <person name="Hoyer L.L."/>
            <person name="Hube B."/>
            <person name="Klis F.M."/>
            <person name="Kodira C."/>
            <person name="Lennard N."/>
            <person name="Logue M.E."/>
            <person name="Martin R."/>
            <person name="Neiman A.M."/>
            <person name="Nikolaou E."/>
            <person name="Quail M.A."/>
            <person name="Quinn J."/>
            <person name="Santos M.C."/>
            <person name="Schmitzberger F.F."/>
            <person name="Sherlock G."/>
            <person name="Shah P."/>
            <person name="Silverstein K.A."/>
            <person name="Skrzypek M.S."/>
            <person name="Soll D."/>
            <person name="Staggs R."/>
            <person name="Stansfield I."/>
            <person name="Stumpf M.P."/>
            <person name="Sudbery P.E."/>
            <person name="Srikantha T."/>
            <person name="Zeng Q."/>
            <person name="Berman J."/>
            <person name="Berriman M."/>
            <person name="Heitman J."/>
            <person name="Gow N.A."/>
            <person name="Lorenz M.C."/>
            <person name="Birren B.W."/>
            <person name="Kellis M."/>
            <person name="Cuomo C.A."/>
        </authorList>
    </citation>
    <scope>NUCLEOTIDE SEQUENCE [LARGE SCALE GENOMIC DNA]</scope>
    <source>
        <strain evidence="7">ATCC 11503 / BCRC 21390 / CBS 2605 / JCM 1781 / NBRC 1676 / NRRL YB-4239</strain>
    </source>
</reference>
<dbReference type="Proteomes" id="UP000001996">
    <property type="component" value="Unassembled WGS sequence"/>
</dbReference>
<dbReference type="InterPro" id="IPR007751">
    <property type="entry name" value="DUF676_lipase-like"/>
</dbReference>
<dbReference type="Pfam" id="PF05057">
    <property type="entry name" value="DUF676"/>
    <property type="match status" value="1"/>
</dbReference>
<dbReference type="AlphaFoldDB" id="A5E4D2"/>
<dbReference type="FunCoup" id="A5E4D2">
    <property type="interactions" value="127"/>
</dbReference>
<evidence type="ECO:0000313" key="7">
    <source>
        <dbReference type="Proteomes" id="UP000001996"/>
    </source>
</evidence>
<feature type="transmembrane region" description="Helical" evidence="4">
    <location>
        <begin position="309"/>
        <end position="340"/>
    </location>
</feature>
<dbReference type="Gene3D" id="3.40.50.1820">
    <property type="entry name" value="alpha/beta hydrolase"/>
    <property type="match status" value="1"/>
</dbReference>
<evidence type="ECO:0000256" key="3">
    <source>
        <dbReference type="SAM" id="MobiDB-lite"/>
    </source>
</evidence>
<evidence type="ECO:0000256" key="4">
    <source>
        <dbReference type="SAM" id="Phobius"/>
    </source>
</evidence>
<accession>A5E4D2</accession>
<evidence type="ECO:0000259" key="5">
    <source>
        <dbReference type="Pfam" id="PF05057"/>
    </source>
</evidence>
<dbReference type="GeneID" id="5231484"/>
<keyword evidence="2" id="KW-0442">Lipid degradation</keyword>
<keyword evidence="2" id="KW-0443">Lipid metabolism</keyword>
<feature type="domain" description="DUF676" evidence="5">
    <location>
        <begin position="36"/>
        <end position="236"/>
    </location>
</feature>
<keyword evidence="4" id="KW-0472">Membrane</keyword>
<comment type="similarity">
    <text evidence="1">Belongs to the putative lipase ROG1 family.</text>
</comment>